<keyword evidence="6" id="KW-0325">Glycoprotein</keyword>
<feature type="transmembrane region" description="Helical" evidence="7">
    <location>
        <begin position="475"/>
        <end position="499"/>
    </location>
</feature>
<dbReference type="GO" id="GO:0022857">
    <property type="term" value="F:transmembrane transporter activity"/>
    <property type="evidence" value="ECO:0007669"/>
    <property type="project" value="UniProtKB-UniRule"/>
</dbReference>
<keyword evidence="5 7" id="KW-0472">Membrane</keyword>
<dbReference type="GO" id="GO:0005886">
    <property type="term" value="C:plasma membrane"/>
    <property type="evidence" value="ECO:0007669"/>
    <property type="project" value="UniProtKB-SubCell"/>
</dbReference>
<feature type="transmembrane region" description="Helical" evidence="7">
    <location>
        <begin position="373"/>
        <end position="399"/>
    </location>
</feature>
<organism evidence="8">
    <name type="scientific">Fabrea salina</name>
    <dbReference type="NCBI Taxonomy" id="342563"/>
    <lineage>
        <taxon>Eukaryota</taxon>
        <taxon>Sar</taxon>
        <taxon>Alveolata</taxon>
        <taxon>Ciliophora</taxon>
        <taxon>Postciliodesmatophora</taxon>
        <taxon>Heterotrichea</taxon>
        <taxon>Heterotrichida</taxon>
        <taxon>Fabreidae</taxon>
        <taxon>Fabrea</taxon>
    </lineage>
</organism>
<evidence type="ECO:0000256" key="3">
    <source>
        <dbReference type="ARBA" id="ARBA00022692"/>
    </source>
</evidence>
<dbReference type="Pfam" id="PF04515">
    <property type="entry name" value="Choline_transpo"/>
    <property type="match status" value="1"/>
</dbReference>
<feature type="transmembrane region" description="Helical" evidence="7">
    <location>
        <begin position="20"/>
        <end position="42"/>
    </location>
</feature>
<keyword evidence="4 7" id="KW-1133">Transmembrane helix</keyword>
<feature type="transmembrane region" description="Helical" evidence="7">
    <location>
        <begin position="278"/>
        <end position="303"/>
    </location>
</feature>
<evidence type="ECO:0000256" key="7">
    <source>
        <dbReference type="RuleBase" id="RU368066"/>
    </source>
</evidence>
<proteinExistence type="inferred from homology"/>
<evidence type="ECO:0000256" key="4">
    <source>
        <dbReference type="ARBA" id="ARBA00022989"/>
    </source>
</evidence>
<dbReference type="PANTHER" id="PTHR12385:SF14">
    <property type="entry name" value="CHOLINE TRANSPORTER-LIKE 2"/>
    <property type="match status" value="1"/>
</dbReference>
<reference evidence="8" key="1">
    <citation type="submission" date="2021-01" db="EMBL/GenBank/DDBJ databases">
        <authorList>
            <person name="Corre E."/>
            <person name="Pelletier E."/>
            <person name="Niang G."/>
            <person name="Scheremetjew M."/>
            <person name="Finn R."/>
            <person name="Kale V."/>
            <person name="Holt S."/>
            <person name="Cochrane G."/>
            <person name="Meng A."/>
            <person name="Brown T."/>
            <person name="Cohen L."/>
        </authorList>
    </citation>
    <scope>NUCLEOTIDE SEQUENCE</scope>
</reference>
<comment type="similarity">
    <text evidence="2 7">Belongs to the CTL (choline transporter-like) family.</text>
</comment>
<feature type="transmembrane region" description="Helical" evidence="7">
    <location>
        <begin position="168"/>
        <end position="189"/>
    </location>
</feature>
<sequence>VTTNEELRDGPLKDRRCTDVFCFLVFLVFIAAMVVVGVFGFMNGDPALIIYPHDSSGNQCGRPGTPAENYPLLYFVDPDSAKFTVCVKECPHTEAPECLPNNWVVNCKFTVKHENNKTEHIDPVDSVSFIKKVCLPEESKNAEAHEAVLQGFQDSKMVDYLDDLANSWLALVGVVVVSVVLSLVFMFLLRYLAGVVVWASILIILAAFTLFGLYMYWESSNTKYSSDNQDLFLGLGIASWVLGFIALVLFIFMFRKIELAIAIVKSAALFISETSHIVLFPLVMFFISVGIYAYWVLALLYLYSSGEMPESDIYSPIAQLTWNENLRNAFYFELVGILWINSFKIALTQFVVSYSVCVWYFSQNRDSEESKVCRGLGLGLFYHIGSLAFGSFVLAVVWLVKFVVSLLAKTHREAAESNPLIKCICGCMACFVSCFERLLKFLDHQAYIRIALTGEPFCEAARNAFDTIITHASDYIALGGVGAIFQTLGRVLITVVSSYLGYLAITHYDYYTERLDSPVMPLIVFVLFSYLVSSLFLSVYEMASDTIIQAYLLDESLNNGSTIFAPEPLLEFMQEHGHKIKKKSS</sequence>
<feature type="transmembrane region" description="Helical" evidence="7">
    <location>
        <begin position="237"/>
        <end position="257"/>
    </location>
</feature>
<dbReference type="EMBL" id="HBIF01001184">
    <property type="protein sequence ID" value="CAE0317744.1"/>
    <property type="molecule type" value="Transcribed_RNA"/>
</dbReference>
<dbReference type="AlphaFoldDB" id="A0A7S3MS02"/>
<accession>A0A7S3MS02</accession>
<evidence type="ECO:0000313" key="8">
    <source>
        <dbReference type="EMBL" id="CAE0317744.1"/>
    </source>
</evidence>
<comment type="function">
    <text evidence="7">Choline transporter.</text>
</comment>
<keyword evidence="3 7" id="KW-0812">Transmembrane</keyword>
<evidence type="ECO:0000256" key="6">
    <source>
        <dbReference type="ARBA" id="ARBA00023180"/>
    </source>
</evidence>
<dbReference type="PANTHER" id="PTHR12385">
    <property type="entry name" value="CHOLINE TRANSPORTER-LIKE (SLC FAMILY 44)"/>
    <property type="match status" value="1"/>
</dbReference>
<feature type="transmembrane region" description="Helical" evidence="7">
    <location>
        <begin position="337"/>
        <end position="361"/>
    </location>
</feature>
<feature type="non-terminal residue" evidence="8">
    <location>
        <position position="1"/>
    </location>
</feature>
<feature type="transmembrane region" description="Helical" evidence="7">
    <location>
        <begin position="519"/>
        <end position="540"/>
    </location>
</feature>
<name>A0A7S3MS02_9CILI</name>
<feature type="transmembrane region" description="Helical" evidence="7">
    <location>
        <begin position="196"/>
        <end position="217"/>
    </location>
</feature>
<protein>
    <recommendedName>
        <fullName evidence="7">Choline transporter-like protein</fullName>
    </recommendedName>
</protein>
<evidence type="ECO:0000256" key="1">
    <source>
        <dbReference type="ARBA" id="ARBA00004141"/>
    </source>
</evidence>
<gene>
    <name evidence="8" type="ORF">FSAL1345_LOCUS1013</name>
</gene>
<evidence type="ECO:0000256" key="5">
    <source>
        <dbReference type="ARBA" id="ARBA00023136"/>
    </source>
</evidence>
<evidence type="ECO:0000256" key="2">
    <source>
        <dbReference type="ARBA" id="ARBA00007168"/>
    </source>
</evidence>
<comment type="subcellular location">
    <subcellularLocation>
        <location evidence="7">Cell membrane</location>
        <topology evidence="7">Multi-pass membrane protein</topology>
    </subcellularLocation>
    <subcellularLocation>
        <location evidence="1">Membrane</location>
        <topology evidence="1">Multi-pass membrane protein</topology>
    </subcellularLocation>
</comment>
<dbReference type="InterPro" id="IPR007603">
    <property type="entry name" value="Choline_transptr-like"/>
</dbReference>